<dbReference type="Proteomes" id="UP000593802">
    <property type="component" value="Chromosome"/>
</dbReference>
<dbReference type="AlphaFoldDB" id="A0A7I8DBJ8"/>
<feature type="transmembrane region" description="Helical" evidence="6">
    <location>
        <begin position="280"/>
        <end position="300"/>
    </location>
</feature>
<keyword evidence="8" id="KW-1185">Reference proteome</keyword>
<reference evidence="7 8" key="1">
    <citation type="submission" date="2020-08" db="EMBL/GenBank/DDBJ databases">
        <title>Complete Genome Sequence of Effusibacillus dendaii Strain skT53, Isolated from Farmland soil.</title>
        <authorList>
            <person name="Konishi T."/>
            <person name="Kawasaki H."/>
        </authorList>
    </citation>
    <scope>NUCLEOTIDE SEQUENCE [LARGE SCALE GENOMIC DNA]</scope>
    <source>
        <strain evidence="8">skT53</strain>
    </source>
</reference>
<organism evidence="7 8">
    <name type="scientific">Effusibacillus dendaii</name>
    <dbReference type="NCBI Taxonomy" id="2743772"/>
    <lineage>
        <taxon>Bacteria</taxon>
        <taxon>Bacillati</taxon>
        <taxon>Bacillota</taxon>
        <taxon>Bacilli</taxon>
        <taxon>Bacillales</taxon>
        <taxon>Alicyclobacillaceae</taxon>
        <taxon>Effusibacillus</taxon>
    </lineage>
</organism>
<evidence type="ECO:0000313" key="8">
    <source>
        <dbReference type="Proteomes" id="UP000593802"/>
    </source>
</evidence>
<evidence type="ECO:0000256" key="1">
    <source>
        <dbReference type="ARBA" id="ARBA00004141"/>
    </source>
</evidence>
<dbReference type="NCBIfam" id="TIGR02872">
    <property type="entry name" value="spore_ytvI"/>
    <property type="match status" value="1"/>
</dbReference>
<dbReference type="RefSeq" id="WP_200760692.1">
    <property type="nucleotide sequence ID" value="NZ_AP023366.1"/>
</dbReference>
<evidence type="ECO:0000256" key="6">
    <source>
        <dbReference type="SAM" id="Phobius"/>
    </source>
</evidence>
<feature type="transmembrane region" description="Helical" evidence="6">
    <location>
        <begin position="224"/>
        <end position="242"/>
    </location>
</feature>
<feature type="transmembrane region" description="Helical" evidence="6">
    <location>
        <begin position="160"/>
        <end position="181"/>
    </location>
</feature>
<feature type="transmembrane region" description="Helical" evidence="6">
    <location>
        <begin position="35"/>
        <end position="53"/>
    </location>
</feature>
<feature type="transmembrane region" description="Helical" evidence="6">
    <location>
        <begin position="320"/>
        <end position="342"/>
    </location>
</feature>
<dbReference type="KEGG" id="eff:skT53_17070"/>
<feature type="transmembrane region" description="Helical" evidence="6">
    <location>
        <begin position="12"/>
        <end position="29"/>
    </location>
</feature>
<dbReference type="PANTHER" id="PTHR21716:SF68">
    <property type="entry name" value="TRANSPORT PROTEIN YTVI-RELATED"/>
    <property type="match status" value="1"/>
</dbReference>
<evidence type="ECO:0000256" key="3">
    <source>
        <dbReference type="ARBA" id="ARBA00022692"/>
    </source>
</evidence>
<evidence type="ECO:0000313" key="7">
    <source>
        <dbReference type="EMBL" id="BCJ86722.1"/>
    </source>
</evidence>
<dbReference type="InterPro" id="IPR014227">
    <property type="entry name" value="YtvI-like"/>
</dbReference>
<name>A0A7I8DBJ8_9BACL</name>
<dbReference type="GO" id="GO:0055085">
    <property type="term" value="P:transmembrane transport"/>
    <property type="evidence" value="ECO:0007669"/>
    <property type="project" value="TreeGrafter"/>
</dbReference>
<evidence type="ECO:0000256" key="2">
    <source>
        <dbReference type="ARBA" id="ARBA00009773"/>
    </source>
</evidence>
<dbReference type="InterPro" id="IPR002549">
    <property type="entry name" value="AI-2E-like"/>
</dbReference>
<keyword evidence="5 6" id="KW-0472">Membrane</keyword>
<keyword evidence="3 6" id="KW-0812">Transmembrane</keyword>
<dbReference type="EMBL" id="AP023366">
    <property type="protein sequence ID" value="BCJ86722.1"/>
    <property type="molecule type" value="Genomic_DNA"/>
</dbReference>
<keyword evidence="4 6" id="KW-1133">Transmembrane helix</keyword>
<proteinExistence type="inferred from homology"/>
<dbReference type="PANTHER" id="PTHR21716">
    <property type="entry name" value="TRANSMEMBRANE PROTEIN"/>
    <property type="match status" value="1"/>
</dbReference>
<dbReference type="Pfam" id="PF01594">
    <property type="entry name" value="AI-2E_transport"/>
    <property type="match status" value="1"/>
</dbReference>
<evidence type="ECO:0000256" key="5">
    <source>
        <dbReference type="ARBA" id="ARBA00023136"/>
    </source>
</evidence>
<sequence length="366" mass="40629">MLDFIMKYRIQLINFALFLAAVFLIYLLLKWFLPFILPLLIGILVALLIEPLVRFLHRTIRIPRWISSLIALLLVCGGGLALLVVVSAKLVIELAALIRQIPDWVNYMVNRFYGDVMNWIILYNNNLGEELRTKINQNLMTLGESVGRIGVSIAQSALQAISSIPNLLVILLLSLFISYFISKDFLHFKRKLRTFVSVDVREKGQVVYGDLMAAIGGYIRGQTILITITAVQVLAGLLILRVPYAFSLALLAAFLDILPLLGTGTLFVPWILFSLISGDFKLGIGLLILYGFVLVVRQLLEPRILAGTLGVDPLSMIVVMYAGYTAAGFIGLLLAPFILLTFQSLIKVQAFHAILGVDCKKNPPSN</sequence>
<comment type="similarity">
    <text evidence="2">Belongs to the autoinducer-2 exporter (AI-2E) (TC 2.A.86) family.</text>
</comment>
<accession>A0A7I8DBJ8</accession>
<gene>
    <name evidence="7" type="ORF">skT53_17070</name>
</gene>
<feature type="transmembrane region" description="Helical" evidence="6">
    <location>
        <begin position="65"/>
        <end position="86"/>
    </location>
</feature>
<evidence type="ECO:0000256" key="4">
    <source>
        <dbReference type="ARBA" id="ARBA00022989"/>
    </source>
</evidence>
<feature type="transmembrane region" description="Helical" evidence="6">
    <location>
        <begin position="248"/>
        <end position="273"/>
    </location>
</feature>
<protein>
    <submittedName>
        <fullName evidence="7">Permease</fullName>
    </submittedName>
</protein>
<comment type="subcellular location">
    <subcellularLocation>
        <location evidence="1">Membrane</location>
        <topology evidence="1">Multi-pass membrane protein</topology>
    </subcellularLocation>
</comment>
<dbReference type="GO" id="GO:0016020">
    <property type="term" value="C:membrane"/>
    <property type="evidence" value="ECO:0007669"/>
    <property type="project" value="UniProtKB-SubCell"/>
</dbReference>